<protein>
    <submittedName>
        <fullName evidence="1">Uncharacterized protein</fullName>
    </submittedName>
</protein>
<dbReference type="VEuPathDB" id="VectorBase:GPPI016482"/>
<organism evidence="1 2">
    <name type="scientific">Glossina palpalis gambiensis</name>
    <dbReference type="NCBI Taxonomy" id="67801"/>
    <lineage>
        <taxon>Eukaryota</taxon>
        <taxon>Metazoa</taxon>
        <taxon>Ecdysozoa</taxon>
        <taxon>Arthropoda</taxon>
        <taxon>Hexapoda</taxon>
        <taxon>Insecta</taxon>
        <taxon>Pterygota</taxon>
        <taxon>Neoptera</taxon>
        <taxon>Endopterygota</taxon>
        <taxon>Diptera</taxon>
        <taxon>Brachycera</taxon>
        <taxon>Muscomorpha</taxon>
        <taxon>Hippoboscoidea</taxon>
        <taxon>Glossinidae</taxon>
        <taxon>Glossina</taxon>
    </lineage>
</organism>
<evidence type="ECO:0000313" key="1">
    <source>
        <dbReference type="EnsemblMetazoa" id="GPPI016482-PA"/>
    </source>
</evidence>
<accession>A0A1B0B278</accession>
<proteinExistence type="predicted"/>
<dbReference type="AlphaFoldDB" id="A0A1B0B278"/>
<reference evidence="1" key="2">
    <citation type="submission" date="2020-05" db="UniProtKB">
        <authorList>
            <consortium name="EnsemblMetazoa"/>
        </authorList>
    </citation>
    <scope>IDENTIFICATION</scope>
    <source>
        <strain evidence="1">IAEA</strain>
    </source>
</reference>
<dbReference type="EnsemblMetazoa" id="GPPI016482-RA">
    <property type="protein sequence ID" value="GPPI016482-PA"/>
    <property type="gene ID" value="GPPI016482"/>
</dbReference>
<reference evidence="2" key="1">
    <citation type="submission" date="2015-01" db="EMBL/GenBank/DDBJ databases">
        <authorList>
            <person name="Aksoy S."/>
            <person name="Warren W."/>
            <person name="Wilson R.K."/>
        </authorList>
    </citation>
    <scope>NUCLEOTIDE SEQUENCE [LARGE SCALE GENOMIC DNA]</scope>
    <source>
        <strain evidence="2">IAEA</strain>
    </source>
</reference>
<sequence>MYDPMQLHLTTRKLCEQKEELNFKIFDDPPDNATYSRLHVLTATSSTPRSLTLNQSSAVLMEYR</sequence>
<name>A0A1B0B278_9MUSC</name>
<dbReference type="EMBL" id="JXJN01007442">
    <property type="status" value="NOT_ANNOTATED_CDS"/>
    <property type="molecule type" value="Genomic_DNA"/>
</dbReference>
<dbReference type="Proteomes" id="UP000092460">
    <property type="component" value="Unassembled WGS sequence"/>
</dbReference>
<keyword evidence="2" id="KW-1185">Reference proteome</keyword>
<evidence type="ECO:0000313" key="2">
    <source>
        <dbReference type="Proteomes" id="UP000092460"/>
    </source>
</evidence>